<evidence type="ECO:0000256" key="1">
    <source>
        <dbReference type="SAM" id="MobiDB-lite"/>
    </source>
</evidence>
<feature type="transmembrane region" description="Helical" evidence="2">
    <location>
        <begin position="411"/>
        <end position="431"/>
    </location>
</feature>
<dbReference type="InterPro" id="IPR045691">
    <property type="entry name" value="DUF6056"/>
</dbReference>
<feature type="transmembrane region" description="Helical" evidence="2">
    <location>
        <begin position="175"/>
        <end position="192"/>
    </location>
</feature>
<keyword evidence="4" id="KW-1185">Reference proteome</keyword>
<comment type="caution">
    <text evidence="3">The sequence shown here is derived from an EMBL/GenBank/DDBJ whole genome shotgun (WGS) entry which is preliminary data.</text>
</comment>
<dbReference type="Proteomes" id="UP000664167">
    <property type="component" value="Unassembled WGS sequence"/>
</dbReference>
<gene>
    <name evidence="3" type="ORF">J0695_26905</name>
</gene>
<feature type="transmembrane region" description="Helical" evidence="2">
    <location>
        <begin position="139"/>
        <end position="163"/>
    </location>
</feature>
<feature type="transmembrane region" description="Helical" evidence="2">
    <location>
        <begin position="309"/>
        <end position="329"/>
    </location>
</feature>
<accession>A0A939FBX9</accession>
<keyword evidence="2" id="KW-0812">Transmembrane</keyword>
<keyword evidence="2" id="KW-0472">Membrane</keyword>
<feature type="transmembrane region" description="Helical" evidence="2">
    <location>
        <begin position="250"/>
        <end position="267"/>
    </location>
</feature>
<feature type="transmembrane region" description="Helical" evidence="2">
    <location>
        <begin position="221"/>
        <end position="238"/>
    </location>
</feature>
<dbReference type="AlphaFoldDB" id="A0A939FBX9"/>
<sequence>MAVDASSVTTPRDPGEEPGKRGWRDRGGDRERRTTSWTALLSLLPLGLLAIACWYGQYVRPSADEWCFLPRVRDQGVSGLVDRFYNVDNGRVANALMVGAYAKFGVAGHQWFGPVSAVIMLAALWILTVLVLRRLGQRVPLGIPLLIALTVSVVFFFACVNIYKTFYWPAASVSHTMAPILAAAVANPLLLAHGRAGRIAALVLTVVGGVFIGTLSEETSMIVLVVGGTIILFAHLFFTERVRGYIRTWAGCYMLGIAVGMVILMTSPGSVHRRQRYGAQSTTDMLSPHNLTVAFKAYAHILVKTMPTWQYLGAVAAGVILGLVVRSAGRRSTALKPVRPLVLAGLGALVCLVSGYLCTVITLPVFGSRATSTDRVWNDWLLLYILLFVGVGVMLGRALRLRTNSRSVTGAATLAAAAVYAGVCLSLVAPMTHLGHQMHVRAEKFDRQDAYLREQAAEGKKTAPYTPTRVGHMLEPFGMKSGWPVQCAAQWYHLDKLTHGTRIP</sequence>
<feature type="transmembrane region" description="Helical" evidence="2">
    <location>
        <begin position="36"/>
        <end position="57"/>
    </location>
</feature>
<keyword evidence="2" id="KW-1133">Transmembrane helix</keyword>
<feature type="compositionally biased region" description="Basic and acidic residues" evidence="1">
    <location>
        <begin position="13"/>
        <end position="30"/>
    </location>
</feature>
<feature type="region of interest" description="Disordered" evidence="1">
    <location>
        <begin position="1"/>
        <end position="30"/>
    </location>
</feature>
<reference evidence="3" key="1">
    <citation type="submission" date="2021-03" db="EMBL/GenBank/DDBJ databases">
        <title>Streptomyces poriferae sp. nov., a novel marine sponge-derived Actinobacteria species with anti-MRSA activity.</title>
        <authorList>
            <person name="Sandoval-Powers M."/>
            <person name="Kralova S."/>
            <person name="Nguyen G.-S."/>
            <person name="Fawwal D."/>
            <person name="Degnes K."/>
            <person name="Klinkenberg G."/>
            <person name="Sletta H."/>
            <person name="Wentzel A."/>
            <person name="Liles M.R."/>
        </authorList>
    </citation>
    <scope>NUCLEOTIDE SEQUENCE</scope>
    <source>
        <strain evidence="3">DSM 41794</strain>
    </source>
</reference>
<feature type="transmembrane region" description="Helical" evidence="2">
    <location>
        <begin position="111"/>
        <end position="132"/>
    </location>
</feature>
<dbReference type="EMBL" id="JAFLRJ010000279">
    <property type="protein sequence ID" value="MBO0515396.1"/>
    <property type="molecule type" value="Genomic_DNA"/>
</dbReference>
<feature type="compositionally biased region" description="Polar residues" evidence="1">
    <location>
        <begin position="1"/>
        <end position="10"/>
    </location>
</feature>
<feature type="transmembrane region" description="Helical" evidence="2">
    <location>
        <begin position="341"/>
        <end position="366"/>
    </location>
</feature>
<dbReference type="Pfam" id="PF19528">
    <property type="entry name" value="DUF6056"/>
    <property type="match status" value="1"/>
</dbReference>
<feature type="transmembrane region" description="Helical" evidence="2">
    <location>
        <begin position="381"/>
        <end position="399"/>
    </location>
</feature>
<name>A0A939FBX9_9ACTN</name>
<feature type="transmembrane region" description="Helical" evidence="2">
    <location>
        <begin position="199"/>
        <end position="215"/>
    </location>
</feature>
<evidence type="ECO:0000313" key="4">
    <source>
        <dbReference type="Proteomes" id="UP000664167"/>
    </source>
</evidence>
<protein>
    <submittedName>
        <fullName evidence="3">Uncharacterized protein</fullName>
    </submittedName>
</protein>
<proteinExistence type="predicted"/>
<dbReference type="RefSeq" id="WP_206966169.1">
    <property type="nucleotide sequence ID" value="NZ_BAAAJJ010000007.1"/>
</dbReference>
<evidence type="ECO:0000256" key="2">
    <source>
        <dbReference type="SAM" id="Phobius"/>
    </source>
</evidence>
<evidence type="ECO:0000313" key="3">
    <source>
        <dbReference type="EMBL" id="MBO0515396.1"/>
    </source>
</evidence>
<organism evidence="3 4">
    <name type="scientific">Streptomyces beijiangensis</name>
    <dbReference type="NCBI Taxonomy" id="163361"/>
    <lineage>
        <taxon>Bacteria</taxon>
        <taxon>Bacillati</taxon>
        <taxon>Actinomycetota</taxon>
        <taxon>Actinomycetes</taxon>
        <taxon>Kitasatosporales</taxon>
        <taxon>Streptomycetaceae</taxon>
        <taxon>Streptomyces</taxon>
    </lineage>
</organism>